<name>A0A286TUU4_9BACT</name>
<dbReference type="EMBL" id="BAOS01000004">
    <property type="protein sequence ID" value="GAX59667.1"/>
    <property type="molecule type" value="Genomic_DNA"/>
</dbReference>
<evidence type="ECO:0000313" key="1">
    <source>
        <dbReference type="EMBL" id="GAX59667.1"/>
    </source>
</evidence>
<dbReference type="Gene3D" id="3.40.50.300">
    <property type="entry name" value="P-loop containing nucleotide triphosphate hydrolases"/>
    <property type="match status" value="1"/>
</dbReference>
<comment type="caution">
    <text evidence="1">The sequence shown here is derived from an EMBL/GenBank/DDBJ whole genome shotgun (WGS) entry which is preliminary data.</text>
</comment>
<evidence type="ECO:0000313" key="2">
    <source>
        <dbReference type="Proteomes" id="UP000218542"/>
    </source>
</evidence>
<gene>
    <name evidence="1" type="ORF">SCALIN_C04_0155</name>
</gene>
<sequence>MIGQHPDAFGLPELNLFNVERLKDFWRPVSHEIGGDSNRRHGVLRTVAEIYAGEQTPETINMALHWVAVREDRKTEEVFKEIVSRIDPLIPVEKSPAYTISMKRLTRIFETFPDARFLHLVRHPIPQSKSIAKLNDGIFAFFFNAFEFENNRLIVDPQIIWHDININILNFLDIVPKDQQMRMRGEELMEHPQKQLAIVCRWLGIRDDDNAIEEMMHPERSPFACFGPINALFGNDPNFLRGSAFRQHKPKIPPLDEPLPWREDGKGLRMEVLGLAQDFGYK</sequence>
<dbReference type="InterPro" id="IPR027417">
    <property type="entry name" value="P-loop_NTPase"/>
</dbReference>
<reference evidence="2" key="1">
    <citation type="journal article" date="2017" name="Environ. Microbiol. Rep.">
        <title>Genetic Diversity of Marine Anaerobic Ammonium-Oxidizing Bacteria as Revealed by Genomic and Proteomic Analyses of 'Candidatus Scalindua japonica'.</title>
        <authorList>
            <person name="Oshiki M."/>
            <person name="Mizuto K."/>
            <person name="Kimura Z."/>
            <person name="Kindaichi T."/>
            <person name="Satoh H."/>
            <person name="Okabe S."/>
        </authorList>
    </citation>
    <scope>NUCLEOTIDE SEQUENCE [LARGE SCALE GENOMIC DNA]</scope>
    <source>
        <strain evidence="2">husup-a2</strain>
    </source>
</reference>
<dbReference type="AlphaFoldDB" id="A0A286TUU4"/>
<dbReference type="SUPFAM" id="SSF52540">
    <property type="entry name" value="P-loop containing nucleoside triphosphate hydrolases"/>
    <property type="match status" value="1"/>
</dbReference>
<organism evidence="1 2">
    <name type="scientific">Candidatus Scalindua japonica</name>
    <dbReference type="NCBI Taxonomy" id="1284222"/>
    <lineage>
        <taxon>Bacteria</taxon>
        <taxon>Pseudomonadati</taxon>
        <taxon>Planctomycetota</taxon>
        <taxon>Candidatus Brocadiia</taxon>
        <taxon>Candidatus Brocadiales</taxon>
        <taxon>Candidatus Scalinduaceae</taxon>
        <taxon>Candidatus Scalindua</taxon>
    </lineage>
</organism>
<keyword evidence="2" id="KW-1185">Reference proteome</keyword>
<proteinExistence type="predicted"/>
<accession>A0A286TUU4</accession>
<protein>
    <submittedName>
        <fullName evidence="1">ABC-type oligopeptide transport system, periplasmic component</fullName>
    </submittedName>
</protein>
<dbReference type="Proteomes" id="UP000218542">
    <property type="component" value="Unassembled WGS sequence"/>
</dbReference>
<dbReference type="Pfam" id="PF13469">
    <property type="entry name" value="Sulfotransfer_3"/>
    <property type="match status" value="1"/>
</dbReference>